<organism evidence="2 3">
    <name type="scientific">Anopheles melas</name>
    <dbReference type="NCBI Taxonomy" id="34690"/>
    <lineage>
        <taxon>Eukaryota</taxon>
        <taxon>Metazoa</taxon>
        <taxon>Ecdysozoa</taxon>
        <taxon>Arthropoda</taxon>
        <taxon>Hexapoda</taxon>
        <taxon>Insecta</taxon>
        <taxon>Pterygota</taxon>
        <taxon>Neoptera</taxon>
        <taxon>Endopterygota</taxon>
        <taxon>Diptera</taxon>
        <taxon>Nematocera</taxon>
        <taxon>Culicoidea</taxon>
        <taxon>Culicidae</taxon>
        <taxon>Anophelinae</taxon>
        <taxon>Anopheles</taxon>
    </lineage>
</organism>
<feature type="region of interest" description="Disordered" evidence="1">
    <location>
        <begin position="126"/>
        <end position="148"/>
    </location>
</feature>
<feature type="compositionally biased region" description="Basic and acidic residues" evidence="1">
    <location>
        <begin position="950"/>
        <end position="973"/>
    </location>
</feature>
<dbReference type="Proteomes" id="UP000075902">
    <property type="component" value="Unassembled WGS sequence"/>
</dbReference>
<feature type="region of interest" description="Disordered" evidence="1">
    <location>
        <begin position="332"/>
        <end position="362"/>
    </location>
</feature>
<dbReference type="EnsemblMetazoa" id="AMEC022370-RA">
    <property type="protein sequence ID" value="AMEC022370-PA"/>
    <property type="gene ID" value="AMEC022370"/>
</dbReference>
<reference evidence="2" key="2">
    <citation type="submission" date="2020-05" db="UniProtKB">
        <authorList>
            <consortium name="EnsemblMetazoa"/>
        </authorList>
    </citation>
    <scope>IDENTIFICATION</scope>
    <source>
        <strain evidence="2">CM1001059</strain>
    </source>
</reference>
<feature type="compositionally biased region" description="Basic and acidic residues" evidence="1">
    <location>
        <begin position="803"/>
        <end position="818"/>
    </location>
</feature>
<protein>
    <submittedName>
        <fullName evidence="2">Uncharacterized protein</fullName>
    </submittedName>
</protein>
<feature type="compositionally biased region" description="Basic and acidic residues" evidence="1">
    <location>
        <begin position="1"/>
        <end position="12"/>
    </location>
</feature>
<dbReference type="VEuPathDB" id="VectorBase:AMEC022370"/>
<evidence type="ECO:0000313" key="2">
    <source>
        <dbReference type="EnsemblMetazoa" id="AMEC022370-PA"/>
    </source>
</evidence>
<evidence type="ECO:0000256" key="1">
    <source>
        <dbReference type="SAM" id="MobiDB-lite"/>
    </source>
</evidence>
<feature type="region of interest" description="Disordered" evidence="1">
    <location>
        <begin position="887"/>
        <end position="973"/>
    </location>
</feature>
<reference evidence="3" key="1">
    <citation type="submission" date="2014-01" db="EMBL/GenBank/DDBJ databases">
        <title>The Genome Sequence of Anopheles melas CM1001059_A (V2).</title>
        <authorList>
            <consortium name="The Broad Institute Genomics Platform"/>
            <person name="Neafsey D.E."/>
            <person name="Besansky N."/>
            <person name="Howell P."/>
            <person name="Walton C."/>
            <person name="Young S.K."/>
            <person name="Zeng Q."/>
            <person name="Gargeya S."/>
            <person name="Fitzgerald M."/>
            <person name="Haas B."/>
            <person name="Abouelleil A."/>
            <person name="Allen A.W."/>
            <person name="Alvarado L."/>
            <person name="Arachchi H.M."/>
            <person name="Berlin A.M."/>
            <person name="Chapman S.B."/>
            <person name="Gainer-Dewar J."/>
            <person name="Goldberg J."/>
            <person name="Griggs A."/>
            <person name="Gujja S."/>
            <person name="Hansen M."/>
            <person name="Howarth C."/>
            <person name="Imamovic A."/>
            <person name="Ireland A."/>
            <person name="Larimer J."/>
            <person name="McCowan C."/>
            <person name="Murphy C."/>
            <person name="Pearson M."/>
            <person name="Poon T.W."/>
            <person name="Priest M."/>
            <person name="Roberts A."/>
            <person name="Saif S."/>
            <person name="Shea T."/>
            <person name="Sisk P."/>
            <person name="Sykes S."/>
            <person name="Wortman J."/>
            <person name="Nusbaum C."/>
            <person name="Birren B."/>
        </authorList>
    </citation>
    <scope>NUCLEOTIDE SEQUENCE [LARGE SCALE GENOMIC DNA]</scope>
    <source>
        <strain evidence="3">CM1001059</strain>
    </source>
</reference>
<feature type="compositionally biased region" description="Low complexity" evidence="1">
    <location>
        <begin position="897"/>
        <end position="912"/>
    </location>
</feature>
<proteinExistence type="predicted"/>
<accession>A0A182UL48</accession>
<dbReference type="AlphaFoldDB" id="A0A182UL48"/>
<sequence length="1016" mass="111515">TGRRGDDRRGDQGGRPAVQQRGRRLGHALGQVVAGGALKVGLRQGGTVVQLLGRVDHPQHAADDFVLLGRRQLGHPVAHRRKQWDRFHASGGDAPRTFTPAYCRVLPPQLVQVRVRFGVVGLSPSLAPSTPQQLQGKDGGGKQQPGGQQQVAAVQVVQLQYLRLAAARQRRPLEPQIEMLVVPAGDEAGRDDAPYVPVAGGRDRARPLEVHREVERQQRLVGRAVVDVRAVARVKLHDLLAGVGEGEPVPVADGALEQRLPVGRLDQQHLVRVERPTVRARPVEHGVVDRFGHHEPVAGLHQRLQVVDVGERVRLGQEAHQRALVRLAQQRGMHDPEQQGEPGHGAAWDGAPRQRHADDGAPEVQETVAAAVVQRPERPDRQLDRHHRPDGGLERFQQLLERAERLELLRHGQHQLGRVVVVRLRGGGEQGRVGEVAADRHVDGVVQQQPERPVRRAVRVDAAPGPPVRRLHDRDAKVELRGEGGGDRSVPFRRVHKLQEGGPLERRDAQLAAVQVALEPIVQWRGWRVAVGEQAGTAAAAATRAVRVVREQVYPGRRASSFQRQHHVVQADAPEQPKCGGNVLLRGGRRCCVRRHQQQQEVAALFQILHRQLGQQVLLELEQIVQQDQDQVALVVADRTIVRCEVEGERLFAGVLVHQPCQESIQQIVFEIVKMFSSCRKVSALASTISPIQETQRSIDELDEKGAGAQAQPDQQYFERAVHVGEHELLPAPVLVRVGQEPQLVVLGGPPVQQPGGDEPLQQLVQRPEQRGRPLRVDGQLGDGYALARNAQQLAGARQIPVQKRDRFERQQHAEPRARPLQPADNRRAELVRRDELDARPDVRVSVEGEAVVPVHVQLVAGVQQGRQVGRHGVIAVGLEKSYHRAGVGAAQHQRAGEPAEQQGAGEAAPGRTGQAGTEQHGNHGRPGAVGRVVPEHEVPGGGRPGPPEQPDHGQPGRERAEQERPDRFVERAAEQLQRGVRWAGWYGQHQLGGVVGEAARHVPVAVQGRRPVADR</sequence>
<keyword evidence="3" id="KW-1185">Reference proteome</keyword>
<feature type="region of interest" description="Disordered" evidence="1">
    <location>
        <begin position="1"/>
        <end position="23"/>
    </location>
</feature>
<name>A0A182UL48_9DIPT</name>
<evidence type="ECO:0000313" key="3">
    <source>
        <dbReference type="Proteomes" id="UP000075902"/>
    </source>
</evidence>
<feature type="region of interest" description="Disordered" evidence="1">
    <location>
        <begin position="796"/>
        <end position="828"/>
    </location>
</feature>